<comment type="function">
    <text evidence="9">Component of the Mediator complex, a coactivator involved in the regulated transcription of nearly all RNA polymerase II-dependent genes. Mediator functions as a bridge to convey information from gene-specific regulatory proteins to the basal RNA polymerase II transcription machinery. Mediator is recruited to promoters by direct interactions with regulatory proteins and serves as a scaffold for the assembly of a functional preinitiation complex with RNA polymerase II and the general transcription factors.</text>
</comment>
<evidence type="ECO:0000313" key="11">
    <source>
        <dbReference type="EMBL" id="KAK0509549.1"/>
    </source>
</evidence>
<evidence type="ECO:0000256" key="7">
    <source>
        <dbReference type="ARBA" id="ARBA00023242"/>
    </source>
</evidence>
<evidence type="ECO:0000313" key="12">
    <source>
        <dbReference type="Proteomes" id="UP001166286"/>
    </source>
</evidence>
<dbReference type="Pfam" id="PF08633">
    <property type="entry name" value="Rox3"/>
    <property type="match status" value="1"/>
</dbReference>
<evidence type="ECO:0000256" key="1">
    <source>
        <dbReference type="ARBA" id="ARBA00004123"/>
    </source>
</evidence>
<dbReference type="EMBL" id="JAFEKC020000018">
    <property type="protein sequence ID" value="KAK0509549.1"/>
    <property type="molecule type" value="Genomic_DNA"/>
</dbReference>
<evidence type="ECO:0000256" key="8">
    <source>
        <dbReference type="ARBA" id="ARBA00032018"/>
    </source>
</evidence>
<dbReference type="GO" id="GO:0003712">
    <property type="term" value="F:transcription coregulator activity"/>
    <property type="evidence" value="ECO:0007669"/>
    <property type="project" value="InterPro"/>
</dbReference>
<keyword evidence="7 9" id="KW-0539">Nucleus</keyword>
<dbReference type="PANTHER" id="PTHR28270">
    <property type="entry name" value="MEDIATOR OF RNA POLYMERASE II TRANSCRIPTION SUBUNIT 19"/>
    <property type="match status" value="1"/>
</dbReference>
<feature type="region of interest" description="Disordered" evidence="10">
    <location>
        <begin position="1"/>
        <end position="22"/>
    </location>
</feature>
<keyword evidence="4 9" id="KW-0805">Transcription regulation</keyword>
<evidence type="ECO:0000256" key="6">
    <source>
        <dbReference type="ARBA" id="ARBA00023163"/>
    </source>
</evidence>
<feature type="region of interest" description="Disordered" evidence="10">
    <location>
        <begin position="220"/>
        <end position="351"/>
    </location>
</feature>
<sequence length="351" mass="38392">MSYPRSTTNTSTITRPSITPSYGKISAISYSEAMDVANDGQRLADRNDTTDIMDQTLGGAQHDAPKVDEQAETTTKGEVTEAPGPLPVLERPREGNDGAQQSSTQMPSTAQTTPLPPLTQNLISLYGLQPLAATVARTDPVTGEKINKMRKSYENHLKTMPLAGRNKPVKHDESKGMGLLDLTRWPEEEWQNQKVHGKDVHKGLTPNIMDKLDKAMQMLPGPVPNNNEWEDLLGHDKPKPVDNNTKVPKTLNKNAKPNGQVNGTSTPTEANRPKRSAKKRRYDDQSFEGYGEGFVDDDVDLGGYSSGDTQFSRRSGSNKKRKKDYGNSPTGFGDRTGSFGTSMVGVSAYGR</sequence>
<feature type="compositionally biased region" description="Low complexity" evidence="10">
    <location>
        <begin position="1"/>
        <end position="21"/>
    </location>
</feature>
<protein>
    <recommendedName>
        <fullName evidence="3 9">Mediator of RNA polymerase II transcription subunit 19</fullName>
    </recommendedName>
    <alternativeName>
        <fullName evidence="8 9">Mediator complex subunit 19</fullName>
    </alternativeName>
</protein>
<feature type="compositionally biased region" description="Polar residues" evidence="10">
    <location>
        <begin position="242"/>
        <end position="269"/>
    </location>
</feature>
<evidence type="ECO:0000256" key="2">
    <source>
        <dbReference type="ARBA" id="ARBA00009259"/>
    </source>
</evidence>
<dbReference type="GO" id="GO:0016592">
    <property type="term" value="C:mediator complex"/>
    <property type="evidence" value="ECO:0007669"/>
    <property type="project" value="InterPro"/>
</dbReference>
<gene>
    <name evidence="9" type="primary">MED19</name>
    <name evidence="11" type="ORF">JMJ35_007943</name>
</gene>
<proteinExistence type="inferred from homology"/>
<keyword evidence="6 9" id="KW-0804">Transcription</keyword>
<comment type="caution">
    <text evidence="11">The sequence shown here is derived from an EMBL/GenBank/DDBJ whole genome shotgun (WGS) entry which is preliminary data.</text>
</comment>
<dbReference type="InterPro" id="IPR013942">
    <property type="entry name" value="Mediator_Med19_fun"/>
</dbReference>
<evidence type="ECO:0000256" key="9">
    <source>
        <dbReference type="RuleBase" id="RU364151"/>
    </source>
</evidence>
<accession>A0AA39V373</accession>
<evidence type="ECO:0000256" key="10">
    <source>
        <dbReference type="SAM" id="MobiDB-lite"/>
    </source>
</evidence>
<evidence type="ECO:0000256" key="4">
    <source>
        <dbReference type="ARBA" id="ARBA00023015"/>
    </source>
</evidence>
<dbReference type="GO" id="GO:0006357">
    <property type="term" value="P:regulation of transcription by RNA polymerase II"/>
    <property type="evidence" value="ECO:0007669"/>
    <property type="project" value="InterPro"/>
</dbReference>
<organism evidence="11 12">
    <name type="scientific">Cladonia borealis</name>
    <dbReference type="NCBI Taxonomy" id="184061"/>
    <lineage>
        <taxon>Eukaryota</taxon>
        <taxon>Fungi</taxon>
        <taxon>Dikarya</taxon>
        <taxon>Ascomycota</taxon>
        <taxon>Pezizomycotina</taxon>
        <taxon>Lecanoromycetes</taxon>
        <taxon>OSLEUM clade</taxon>
        <taxon>Lecanoromycetidae</taxon>
        <taxon>Lecanorales</taxon>
        <taxon>Lecanorineae</taxon>
        <taxon>Cladoniaceae</taxon>
        <taxon>Cladonia</taxon>
    </lineage>
</organism>
<comment type="similarity">
    <text evidence="2 9">Belongs to the Mediator complex subunit 19 family.</text>
</comment>
<dbReference type="PANTHER" id="PTHR28270:SF1">
    <property type="entry name" value="MEDIATOR OF RNA POLYMERASE II TRANSCRIPTION SUBUNIT 19"/>
    <property type="match status" value="1"/>
</dbReference>
<keyword evidence="5 9" id="KW-0010">Activator</keyword>
<feature type="compositionally biased region" description="Polar residues" evidence="10">
    <location>
        <begin position="98"/>
        <end position="110"/>
    </location>
</feature>
<dbReference type="AlphaFoldDB" id="A0AA39V373"/>
<name>A0AA39V373_9LECA</name>
<dbReference type="Proteomes" id="UP001166286">
    <property type="component" value="Unassembled WGS sequence"/>
</dbReference>
<keyword evidence="12" id="KW-1185">Reference proteome</keyword>
<dbReference type="GO" id="GO:0070847">
    <property type="term" value="C:core mediator complex"/>
    <property type="evidence" value="ECO:0007669"/>
    <property type="project" value="TreeGrafter"/>
</dbReference>
<evidence type="ECO:0000256" key="5">
    <source>
        <dbReference type="ARBA" id="ARBA00023159"/>
    </source>
</evidence>
<comment type="subcellular location">
    <subcellularLocation>
        <location evidence="1 9">Nucleus</location>
    </subcellularLocation>
</comment>
<comment type="subunit">
    <text evidence="9">Component of the Mediator complex.</text>
</comment>
<evidence type="ECO:0000256" key="3">
    <source>
        <dbReference type="ARBA" id="ARBA00019615"/>
    </source>
</evidence>
<reference evidence="11" key="1">
    <citation type="submission" date="2023-03" db="EMBL/GenBank/DDBJ databases">
        <title>Complete genome of Cladonia borealis.</title>
        <authorList>
            <person name="Park H."/>
        </authorList>
    </citation>
    <scope>NUCLEOTIDE SEQUENCE</scope>
    <source>
        <strain evidence="11">ANT050790</strain>
    </source>
</reference>
<feature type="region of interest" description="Disordered" evidence="10">
    <location>
        <begin position="39"/>
        <end position="117"/>
    </location>
</feature>